<evidence type="ECO:0000256" key="1">
    <source>
        <dbReference type="SAM" id="SignalP"/>
    </source>
</evidence>
<evidence type="ECO:0008006" key="4">
    <source>
        <dbReference type="Google" id="ProtNLM"/>
    </source>
</evidence>
<dbReference type="Proteomes" id="UP000060487">
    <property type="component" value="Unassembled WGS sequence"/>
</dbReference>
<gene>
    <name evidence="2" type="ORF">ASN18_3305</name>
</gene>
<comment type="caution">
    <text evidence="2">The sequence shown here is derived from an EMBL/GenBank/DDBJ whole genome shotgun (WGS) entry which is preliminary data.</text>
</comment>
<evidence type="ECO:0000313" key="2">
    <source>
        <dbReference type="EMBL" id="KWT74912.1"/>
    </source>
</evidence>
<evidence type="ECO:0000313" key="3">
    <source>
        <dbReference type="Proteomes" id="UP000060487"/>
    </source>
</evidence>
<name>A0ABR5SEX7_9BACT</name>
<keyword evidence="1" id="KW-0732">Signal</keyword>
<accession>A0ABR5SEX7</accession>
<proteinExistence type="predicted"/>
<feature type="signal peptide" evidence="1">
    <location>
        <begin position="1"/>
        <end position="33"/>
    </location>
</feature>
<keyword evidence="3" id="KW-1185">Reference proteome</keyword>
<sequence>MLRDNHTGLQHICMAARCMLVLTALLVASAASAENLVMTGYVDGYKVTMAVRADNLPAVGPNQTTFDLRDASGRDVPDIADIGVTYEVAGVLPRRNMPLSKAGTAYTGILNIYKAAPYDLFFVFERRGEKQRVVRFSFQTRDNTQSGQQNR</sequence>
<dbReference type="EMBL" id="LNQR01000137">
    <property type="protein sequence ID" value="KWT74912.1"/>
    <property type="molecule type" value="Genomic_DNA"/>
</dbReference>
<protein>
    <recommendedName>
        <fullName evidence="4">Secreted protein</fullName>
    </recommendedName>
</protein>
<feature type="chain" id="PRO_5045950047" description="Secreted protein" evidence="1">
    <location>
        <begin position="34"/>
        <end position="151"/>
    </location>
</feature>
<reference evidence="2 3" key="1">
    <citation type="submission" date="2015-11" db="EMBL/GenBank/DDBJ databases">
        <authorList>
            <person name="Lin W."/>
        </authorList>
    </citation>
    <scope>NUCLEOTIDE SEQUENCE [LARGE SCALE GENOMIC DNA]</scope>
    <source>
        <strain evidence="2 3">HCH-1</strain>
    </source>
</reference>
<organism evidence="2 3">
    <name type="scientific">Candidatus Magnetominusculus xianensis</name>
    <dbReference type="NCBI Taxonomy" id="1748249"/>
    <lineage>
        <taxon>Bacteria</taxon>
        <taxon>Pseudomonadati</taxon>
        <taxon>Nitrospirota</taxon>
        <taxon>Nitrospiria</taxon>
        <taxon>Nitrospirales</taxon>
        <taxon>Nitrospiraceae</taxon>
        <taxon>Candidatus Magnetominusculus</taxon>
    </lineage>
</organism>